<protein>
    <submittedName>
        <fullName evidence="3">TIGR03854 family LLM class F420-dependent oxidoreductase</fullName>
    </submittedName>
</protein>
<accession>A0ABN2AXV7</accession>
<dbReference type="InterPro" id="IPR050564">
    <property type="entry name" value="F420-G6PD/mer"/>
</dbReference>
<dbReference type="Gene3D" id="3.20.20.30">
    <property type="entry name" value="Luciferase-like domain"/>
    <property type="match status" value="1"/>
</dbReference>
<dbReference type="PANTHER" id="PTHR43244">
    <property type="match status" value="1"/>
</dbReference>
<dbReference type="EMBL" id="BAAAOR010000026">
    <property type="protein sequence ID" value="GAA1529701.1"/>
    <property type="molecule type" value="Genomic_DNA"/>
</dbReference>
<dbReference type="SUPFAM" id="SSF51679">
    <property type="entry name" value="Bacterial luciferase-like"/>
    <property type="match status" value="1"/>
</dbReference>
<dbReference type="PANTHER" id="PTHR43244:SF1">
    <property type="entry name" value="5,10-METHYLENETETRAHYDROMETHANOPTERIN REDUCTASE"/>
    <property type="match status" value="1"/>
</dbReference>
<dbReference type="Proteomes" id="UP001500842">
    <property type="component" value="Unassembled WGS sequence"/>
</dbReference>
<name>A0ABN2AXV7_9ACTN</name>
<keyword evidence="4" id="KW-1185">Reference proteome</keyword>
<feature type="domain" description="Luciferase-like" evidence="2">
    <location>
        <begin position="25"/>
        <end position="251"/>
    </location>
</feature>
<gene>
    <name evidence="3" type="ORF">GCM10009788_36470</name>
</gene>
<evidence type="ECO:0000259" key="2">
    <source>
        <dbReference type="Pfam" id="PF00296"/>
    </source>
</evidence>
<evidence type="ECO:0000256" key="1">
    <source>
        <dbReference type="ARBA" id="ARBA00023002"/>
    </source>
</evidence>
<dbReference type="InterPro" id="IPR011251">
    <property type="entry name" value="Luciferase-like_dom"/>
</dbReference>
<proteinExistence type="predicted"/>
<dbReference type="InterPro" id="IPR036661">
    <property type="entry name" value="Luciferase-like_sf"/>
</dbReference>
<sequence>MSAHNPTMTTDIELGVALNDAFLEASPRRRRDLLARMEDAGLDHLTVGDHISFHGGVGFDGFVAASTALATSDTLNVLMGVYLAGLRHPMATARQLATVGQIAPGRLTLGVGVAGEDRREVANMGVDPASRGRRMDETLEVLRRLATGETIDHEGEFFRLEGASILPAPQPRVPIVIGGGGEVAVRRTVEHGDGWLGMWCSARRYAATHRQIVDGFAAAGREGPTFAGLNIWVGLGADAAAARAALGERMSALYNLPPEKFQHISAAGTPDDVAAFVAPYVDGGARTITLIPVAGSTDAAIELSGQVRERLRALAAVR</sequence>
<evidence type="ECO:0000313" key="3">
    <source>
        <dbReference type="EMBL" id="GAA1529701.1"/>
    </source>
</evidence>
<comment type="caution">
    <text evidence="3">The sequence shown here is derived from an EMBL/GenBank/DDBJ whole genome shotgun (WGS) entry which is preliminary data.</text>
</comment>
<organism evidence="3 4">
    <name type="scientific">Nocardioides humi</name>
    <dbReference type="NCBI Taxonomy" id="449461"/>
    <lineage>
        <taxon>Bacteria</taxon>
        <taxon>Bacillati</taxon>
        <taxon>Actinomycetota</taxon>
        <taxon>Actinomycetes</taxon>
        <taxon>Propionibacteriales</taxon>
        <taxon>Nocardioidaceae</taxon>
        <taxon>Nocardioides</taxon>
    </lineage>
</organism>
<keyword evidence="1" id="KW-0560">Oxidoreductase</keyword>
<evidence type="ECO:0000313" key="4">
    <source>
        <dbReference type="Proteomes" id="UP001500842"/>
    </source>
</evidence>
<reference evidence="3 4" key="1">
    <citation type="journal article" date="2019" name="Int. J. Syst. Evol. Microbiol.">
        <title>The Global Catalogue of Microorganisms (GCM) 10K type strain sequencing project: providing services to taxonomists for standard genome sequencing and annotation.</title>
        <authorList>
            <consortium name="The Broad Institute Genomics Platform"/>
            <consortium name="The Broad Institute Genome Sequencing Center for Infectious Disease"/>
            <person name="Wu L."/>
            <person name="Ma J."/>
        </authorList>
    </citation>
    <scope>NUCLEOTIDE SEQUENCE [LARGE SCALE GENOMIC DNA]</scope>
    <source>
        <strain evidence="3 4">JCM 14942</strain>
    </source>
</reference>
<dbReference type="Pfam" id="PF00296">
    <property type="entry name" value="Bac_luciferase"/>
    <property type="match status" value="1"/>
</dbReference>